<evidence type="ECO:0000256" key="2">
    <source>
        <dbReference type="ARBA" id="ARBA00004401"/>
    </source>
</evidence>
<evidence type="ECO:0000256" key="9">
    <source>
        <dbReference type="RuleBase" id="RU362042"/>
    </source>
</evidence>
<comment type="subcellular location">
    <subcellularLocation>
        <location evidence="2">Cell membrane</location>
        <topology evidence="2">Single-pass type II membrane protein</topology>
    </subcellularLocation>
    <subcellularLocation>
        <location evidence="9">Membrane</location>
        <topology evidence="9">Single-pass type II membrane protein</topology>
    </subcellularLocation>
</comment>
<evidence type="ECO:0000313" key="11">
    <source>
        <dbReference type="EMBL" id="MEG3438410.1"/>
    </source>
</evidence>
<feature type="domain" description="Peptidase S26" evidence="10">
    <location>
        <begin position="220"/>
        <end position="356"/>
    </location>
</feature>
<evidence type="ECO:0000313" key="12">
    <source>
        <dbReference type="Proteomes" id="UP001328733"/>
    </source>
</evidence>
<comment type="caution">
    <text evidence="11">The sequence shown here is derived from an EMBL/GenBank/DDBJ whole genome shotgun (WGS) entry which is preliminary data.</text>
</comment>
<keyword evidence="6 8" id="KW-0378">Hydrolase</keyword>
<dbReference type="InterPro" id="IPR019756">
    <property type="entry name" value="Pept_S26A_signal_pept_1_Ser-AS"/>
</dbReference>
<keyword evidence="8" id="KW-0472">Membrane</keyword>
<dbReference type="RefSeq" id="WP_332865890.1">
    <property type="nucleotide sequence ID" value="NZ_JBAFSM010000028.1"/>
</dbReference>
<keyword evidence="5 8" id="KW-0645">Protease</keyword>
<dbReference type="GO" id="GO:0005886">
    <property type="term" value="C:plasma membrane"/>
    <property type="evidence" value="ECO:0007669"/>
    <property type="project" value="UniProtKB-SubCell"/>
</dbReference>
<comment type="caution">
    <text evidence="8">Lacks conserved residue(s) required for the propagation of feature annotation.</text>
</comment>
<dbReference type="InterPro" id="IPR019758">
    <property type="entry name" value="Pept_S26A_signal_pept_1_CS"/>
</dbReference>
<evidence type="ECO:0000256" key="7">
    <source>
        <dbReference type="PIRSR" id="PIRSR600223-1"/>
    </source>
</evidence>
<dbReference type="InterPro" id="IPR000223">
    <property type="entry name" value="Pept_S26A_signal_pept_1"/>
</dbReference>
<feature type="active site" evidence="7">
    <location>
        <position position="276"/>
    </location>
</feature>
<keyword evidence="12" id="KW-1185">Reference proteome</keyword>
<gene>
    <name evidence="11" type="primary">lepB</name>
    <name evidence="11" type="ORF">V0288_14865</name>
</gene>
<name>A0AAW9QND8_9CHRO</name>
<evidence type="ECO:0000256" key="3">
    <source>
        <dbReference type="ARBA" id="ARBA00009370"/>
    </source>
</evidence>
<dbReference type="GO" id="GO:0009003">
    <property type="term" value="F:signal peptidase activity"/>
    <property type="evidence" value="ECO:0007669"/>
    <property type="project" value="UniProtKB-EC"/>
</dbReference>
<dbReference type="PROSITE" id="PS00761">
    <property type="entry name" value="SPASE_I_3"/>
    <property type="match status" value="1"/>
</dbReference>
<dbReference type="SUPFAM" id="SSF51306">
    <property type="entry name" value="LexA/Signal peptidase"/>
    <property type="match status" value="1"/>
</dbReference>
<feature type="transmembrane region" description="Helical" evidence="8">
    <location>
        <begin position="49"/>
        <end position="66"/>
    </location>
</feature>
<dbReference type="Gene3D" id="2.10.109.10">
    <property type="entry name" value="Umud Fragment, subunit A"/>
    <property type="match status" value="1"/>
</dbReference>
<evidence type="ECO:0000256" key="8">
    <source>
        <dbReference type="RuleBase" id="RU003993"/>
    </source>
</evidence>
<dbReference type="PROSITE" id="PS00501">
    <property type="entry name" value="SPASE_I_1"/>
    <property type="match status" value="1"/>
</dbReference>
<sequence>MNRLSTSALLSGRQEATSIDKDPWLAVNLSMFFPGLGQWYGGKRIQGSIWALAQLSLIIFTLWSIFSPRGQIIAGLWSLLAIIVLYIVNIFHAHRAVYLARGDRNLEKIPRKRKNPWFAVFASRVLPGLGHLYGDRVIVGMIFLAVSMISLRLDDFFASLIFLTPAIGSIATYHAYHSFPREFHPHRNTYRSLLALMVAVTFGFGTLCNYFPDWLSRNLELFEIPSESMFPTLKIGDRVFVSESSGYYPQRGDIVVFHTPEKLKKLAPDAGEFFIKRVIALGGERVSLRQGKIYLNDRPLEKDYTPMPGQADFPPVVVPPGYLFVLGDNRSQSFDSRSWGFLPEDHLVGRAFKIYWPLDRVRSLLE</sequence>
<dbReference type="PROSITE" id="PS00760">
    <property type="entry name" value="SPASE_I_2"/>
    <property type="match status" value="1"/>
</dbReference>
<feature type="transmembrane region" description="Helical" evidence="8">
    <location>
        <begin position="157"/>
        <end position="176"/>
    </location>
</feature>
<dbReference type="InterPro" id="IPR019757">
    <property type="entry name" value="Pept_S26A_signal_pept_1_Lys-AS"/>
</dbReference>
<feature type="transmembrane region" description="Helical" evidence="8">
    <location>
        <begin position="188"/>
        <end position="207"/>
    </location>
</feature>
<evidence type="ECO:0000259" key="10">
    <source>
        <dbReference type="Pfam" id="PF10502"/>
    </source>
</evidence>
<feature type="active site" evidence="7">
    <location>
        <position position="228"/>
    </location>
</feature>
<dbReference type="NCBIfam" id="TIGR02227">
    <property type="entry name" value="sigpep_I_bact"/>
    <property type="match status" value="1"/>
</dbReference>
<keyword evidence="8" id="KW-1133">Transmembrane helix</keyword>
<dbReference type="Pfam" id="PF10502">
    <property type="entry name" value="Peptidase_S26"/>
    <property type="match status" value="1"/>
</dbReference>
<protein>
    <recommendedName>
        <fullName evidence="4 8">Signal peptidase I</fullName>
        <ecNumber evidence="4 8">3.4.21.89</ecNumber>
    </recommendedName>
</protein>
<accession>A0AAW9QND8</accession>
<feature type="transmembrane region" description="Helical" evidence="8">
    <location>
        <begin position="72"/>
        <end position="91"/>
    </location>
</feature>
<dbReference type="EC" id="3.4.21.89" evidence="4 8"/>
<evidence type="ECO:0000256" key="4">
    <source>
        <dbReference type="ARBA" id="ARBA00013208"/>
    </source>
</evidence>
<dbReference type="AlphaFoldDB" id="A0AAW9QND8"/>
<dbReference type="GO" id="GO:0004252">
    <property type="term" value="F:serine-type endopeptidase activity"/>
    <property type="evidence" value="ECO:0007669"/>
    <property type="project" value="InterPro"/>
</dbReference>
<dbReference type="Proteomes" id="UP001328733">
    <property type="component" value="Unassembled WGS sequence"/>
</dbReference>
<keyword evidence="8" id="KW-0812">Transmembrane</keyword>
<dbReference type="CDD" id="cd06530">
    <property type="entry name" value="S26_SPase_I"/>
    <property type="match status" value="1"/>
</dbReference>
<evidence type="ECO:0000256" key="5">
    <source>
        <dbReference type="ARBA" id="ARBA00022670"/>
    </source>
</evidence>
<dbReference type="PRINTS" id="PR00727">
    <property type="entry name" value="LEADERPTASE"/>
</dbReference>
<reference evidence="11 12" key="1">
    <citation type="submission" date="2024-01" db="EMBL/GenBank/DDBJ databases">
        <title>Genomic insights into the taxonomy and metabolism of the cyanobacterium Pannus brasiliensis CCIBt3594.</title>
        <authorList>
            <person name="Machado M."/>
            <person name="Botero N.B."/>
            <person name="Andreote A.P.D."/>
            <person name="Feitosa A.M.T."/>
            <person name="Popin R."/>
            <person name="Sivonen K."/>
            <person name="Fiore M.F."/>
        </authorList>
    </citation>
    <scope>NUCLEOTIDE SEQUENCE [LARGE SCALE GENOMIC DNA]</scope>
    <source>
        <strain evidence="11 12">CCIBt3594</strain>
    </source>
</reference>
<dbReference type="InterPro" id="IPR019533">
    <property type="entry name" value="Peptidase_S26"/>
</dbReference>
<organism evidence="11 12">
    <name type="scientific">Pannus brasiliensis CCIBt3594</name>
    <dbReference type="NCBI Taxonomy" id="1427578"/>
    <lineage>
        <taxon>Bacteria</taxon>
        <taxon>Bacillati</taxon>
        <taxon>Cyanobacteriota</taxon>
        <taxon>Cyanophyceae</taxon>
        <taxon>Oscillatoriophycideae</taxon>
        <taxon>Chroococcales</taxon>
        <taxon>Microcystaceae</taxon>
        <taxon>Pannus</taxon>
    </lineage>
</organism>
<dbReference type="InterPro" id="IPR036286">
    <property type="entry name" value="LexA/Signal_pep-like_sf"/>
</dbReference>
<comment type="catalytic activity">
    <reaction evidence="1 8">
        <text>Cleavage of hydrophobic, N-terminal signal or leader sequences from secreted and periplasmic proteins.</text>
        <dbReference type="EC" id="3.4.21.89"/>
    </reaction>
</comment>
<evidence type="ECO:0000256" key="1">
    <source>
        <dbReference type="ARBA" id="ARBA00000677"/>
    </source>
</evidence>
<evidence type="ECO:0000256" key="6">
    <source>
        <dbReference type="ARBA" id="ARBA00022801"/>
    </source>
</evidence>
<dbReference type="EMBL" id="JBAFSM010000028">
    <property type="protein sequence ID" value="MEG3438410.1"/>
    <property type="molecule type" value="Genomic_DNA"/>
</dbReference>
<proteinExistence type="inferred from homology"/>
<dbReference type="GO" id="GO:0006465">
    <property type="term" value="P:signal peptide processing"/>
    <property type="evidence" value="ECO:0007669"/>
    <property type="project" value="InterPro"/>
</dbReference>
<dbReference type="PANTHER" id="PTHR43390:SF1">
    <property type="entry name" value="CHLOROPLAST PROCESSING PEPTIDASE"/>
    <property type="match status" value="1"/>
</dbReference>
<dbReference type="PANTHER" id="PTHR43390">
    <property type="entry name" value="SIGNAL PEPTIDASE I"/>
    <property type="match status" value="1"/>
</dbReference>
<comment type="similarity">
    <text evidence="3 9">Belongs to the peptidase S26 family.</text>
</comment>